<organism evidence="3">
    <name type="scientific">Eremomyces bilateralis CBS 781.70</name>
    <dbReference type="NCBI Taxonomy" id="1392243"/>
    <lineage>
        <taxon>Eukaryota</taxon>
        <taxon>Fungi</taxon>
        <taxon>Dikarya</taxon>
        <taxon>Ascomycota</taxon>
        <taxon>Pezizomycotina</taxon>
        <taxon>Dothideomycetes</taxon>
        <taxon>Dothideomycetes incertae sedis</taxon>
        <taxon>Eremomycetales</taxon>
        <taxon>Eremomycetaceae</taxon>
        <taxon>Eremomyces</taxon>
    </lineage>
</organism>
<dbReference type="OrthoDB" id="6077919at2759"/>
<reference evidence="3 5" key="1">
    <citation type="submission" date="2020-01" db="EMBL/GenBank/DDBJ databases">
        <authorList>
            <consortium name="DOE Joint Genome Institute"/>
            <person name="Haridas S."/>
            <person name="Albert R."/>
            <person name="Binder M."/>
            <person name="Bloem J."/>
            <person name="Labutti K."/>
            <person name="Salamov A."/>
            <person name="Andreopoulos B."/>
            <person name="Baker S.E."/>
            <person name="Barry K."/>
            <person name="Bills G."/>
            <person name="Bluhm B.H."/>
            <person name="Cannon C."/>
            <person name="Castanera R."/>
            <person name="Culley D.E."/>
            <person name="Daum C."/>
            <person name="Ezra D."/>
            <person name="Gonzalez J.B."/>
            <person name="Henrissat B."/>
            <person name="Kuo A."/>
            <person name="Liang C."/>
            <person name="Lipzen A."/>
            <person name="Lutzoni F."/>
            <person name="Magnuson J."/>
            <person name="Mondo S."/>
            <person name="Nolan M."/>
            <person name="Ohm R."/>
            <person name="Pangilinan J."/>
            <person name="Park H.-J."/>
            <person name="Ramirez L."/>
            <person name="Alfaro M."/>
            <person name="Sun H."/>
            <person name="Tritt A."/>
            <person name="Yoshinaga Y."/>
            <person name="Zwiers L.-H."/>
            <person name="Turgeon B.G."/>
            <person name="Goodwin S.B."/>
            <person name="Spatafora J.W."/>
            <person name="Crous P.W."/>
            <person name="Grigoriev I.V."/>
        </authorList>
    </citation>
    <scope>NUCLEOTIDE SEQUENCE</scope>
    <source>
        <strain evidence="3 5">CBS 781.70</strain>
    </source>
</reference>
<reference evidence="5" key="2">
    <citation type="submission" date="2020-04" db="EMBL/GenBank/DDBJ databases">
        <authorList>
            <consortium name="NCBI Genome Project"/>
        </authorList>
    </citation>
    <scope>NUCLEOTIDE SEQUENCE</scope>
    <source>
        <strain evidence="5">CBS 781.70</strain>
    </source>
</reference>
<feature type="compositionally biased region" description="Low complexity" evidence="1">
    <location>
        <begin position="176"/>
        <end position="186"/>
    </location>
</feature>
<dbReference type="Gene3D" id="3.30.160.60">
    <property type="entry name" value="Classic Zinc Finger"/>
    <property type="match status" value="1"/>
</dbReference>
<dbReference type="InterPro" id="IPR013087">
    <property type="entry name" value="Znf_C2H2_type"/>
</dbReference>
<dbReference type="SMART" id="SM00355">
    <property type="entry name" value="ZnF_C2H2"/>
    <property type="match status" value="3"/>
</dbReference>
<dbReference type="SUPFAM" id="SSF57667">
    <property type="entry name" value="beta-beta-alpha zinc fingers"/>
    <property type="match status" value="1"/>
</dbReference>
<evidence type="ECO:0000259" key="2">
    <source>
        <dbReference type="PROSITE" id="PS00028"/>
    </source>
</evidence>
<proteinExistence type="predicted"/>
<dbReference type="AlphaFoldDB" id="A0A6G1GI75"/>
<dbReference type="RefSeq" id="XP_033539232.1">
    <property type="nucleotide sequence ID" value="XM_033674617.1"/>
</dbReference>
<reference evidence="5" key="3">
    <citation type="submission" date="2025-04" db="UniProtKB">
        <authorList>
            <consortium name="RefSeq"/>
        </authorList>
    </citation>
    <scope>IDENTIFICATION</scope>
    <source>
        <strain evidence="5">CBS 781.70</strain>
    </source>
</reference>
<feature type="region of interest" description="Disordered" evidence="1">
    <location>
        <begin position="1"/>
        <end position="23"/>
    </location>
</feature>
<dbReference type="Pfam" id="PF00096">
    <property type="entry name" value="zf-C2H2"/>
    <property type="match status" value="1"/>
</dbReference>
<evidence type="ECO:0000313" key="3">
    <source>
        <dbReference type="EMBL" id="KAF1817601.1"/>
    </source>
</evidence>
<protein>
    <recommendedName>
        <fullName evidence="2">C2H2-type domain-containing protein</fullName>
    </recommendedName>
</protein>
<feature type="region of interest" description="Disordered" evidence="1">
    <location>
        <begin position="106"/>
        <end position="190"/>
    </location>
</feature>
<dbReference type="PROSITE" id="PS00028">
    <property type="entry name" value="ZINC_FINGER_C2H2_1"/>
    <property type="match status" value="1"/>
</dbReference>
<evidence type="ECO:0000313" key="5">
    <source>
        <dbReference type="RefSeq" id="XP_033539232.1"/>
    </source>
</evidence>
<gene>
    <name evidence="3 5" type="ORF">P152DRAFT_23973</name>
</gene>
<feature type="compositionally biased region" description="Low complexity" evidence="1">
    <location>
        <begin position="114"/>
        <end position="128"/>
    </location>
</feature>
<accession>A0A6G1GI75</accession>
<dbReference type="EMBL" id="ML975149">
    <property type="protein sequence ID" value="KAF1817601.1"/>
    <property type="molecule type" value="Genomic_DNA"/>
</dbReference>
<keyword evidence="4" id="KW-1185">Reference proteome</keyword>
<dbReference type="Proteomes" id="UP000504638">
    <property type="component" value="Unplaced"/>
</dbReference>
<dbReference type="InterPro" id="IPR036236">
    <property type="entry name" value="Znf_C2H2_sf"/>
</dbReference>
<sequence>MSIPENSSRMGISPAPYTNHTSQQFYPHVANSFPSADFEEISVQDFTSHHNPSIYGSSALSRYQFDLGPWNSLQQQQEYAVSTISAPQTYGESLTPHDVFPRAQLLSPNQRARSSSSSEKGGSSYVSGQYQDTSATTELSGGQDEVQSQYPDLDEGLGNRKTGAEPSEMNQEKASARPPSTTGTRRTSYRRSVPKNCEICSRPCNNQSEYTKHMQKHQKPFKCELCGRSEGYSTKNDLARHQKTKHGIEDGRGYWYCPAKNCNKRNKPWPRWDNFKNHVKKIHDDQDVDELLERFVFLDIQSTTFR</sequence>
<name>A0A6G1GI75_9PEZI</name>
<evidence type="ECO:0000256" key="1">
    <source>
        <dbReference type="SAM" id="MobiDB-lite"/>
    </source>
</evidence>
<dbReference type="GeneID" id="54415187"/>
<feature type="domain" description="C2H2-type" evidence="2">
    <location>
        <begin position="197"/>
        <end position="217"/>
    </location>
</feature>
<evidence type="ECO:0000313" key="4">
    <source>
        <dbReference type="Proteomes" id="UP000504638"/>
    </source>
</evidence>
<feature type="compositionally biased region" description="Polar residues" evidence="1">
    <location>
        <begin position="129"/>
        <end position="150"/>
    </location>
</feature>